<sequence>MHNSIYDLKREELERIFHQQPKSTVNKLAFASKISRLLQQIIASLTKAPEPRIGTVKDSFGKTLWCVYDPITDQSARLASETEVRIWLEGRYYTM</sequence>
<gene>
    <name evidence="1" type="ORF">KME25_10535</name>
</gene>
<evidence type="ECO:0000313" key="2">
    <source>
        <dbReference type="Proteomes" id="UP000753908"/>
    </source>
</evidence>
<dbReference type="AlphaFoldDB" id="A0A951PJI4"/>
<protein>
    <submittedName>
        <fullName evidence="1">Uncharacterized protein</fullName>
    </submittedName>
</protein>
<proteinExistence type="predicted"/>
<organism evidence="1 2">
    <name type="scientific">Symplocastrum torsivum CPER-KK1</name>
    <dbReference type="NCBI Taxonomy" id="450513"/>
    <lineage>
        <taxon>Bacteria</taxon>
        <taxon>Bacillati</taxon>
        <taxon>Cyanobacteriota</taxon>
        <taxon>Cyanophyceae</taxon>
        <taxon>Oscillatoriophycideae</taxon>
        <taxon>Oscillatoriales</taxon>
        <taxon>Microcoleaceae</taxon>
        <taxon>Symplocastrum</taxon>
    </lineage>
</organism>
<reference evidence="1" key="2">
    <citation type="journal article" date="2022" name="Microbiol. Resour. Announc.">
        <title>Metagenome Sequencing to Explore Phylogenomics of Terrestrial Cyanobacteria.</title>
        <authorList>
            <person name="Ward R.D."/>
            <person name="Stajich J.E."/>
            <person name="Johansen J.R."/>
            <person name="Huntemann M."/>
            <person name="Clum A."/>
            <person name="Foster B."/>
            <person name="Foster B."/>
            <person name="Roux S."/>
            <person name="Palaniappan K."/>
            <person name="Varghese N."/>
            <person name="Mukherjee S."/>
            <person name="Reddy T.B.K."/>
            <person name="Daum C."/>
            <person name="Copeland A."/>
            <person name="Chen I.A."/>
            <person name="Ivanova N.N."/>
            <person name="Kyrpides N.C."/>
            <person name="Shapiro N."/>
            <person name="Eloe-Fadrosh E.A."/>
            <person name="Pietrasiak N."/>
        </authorList>
    </citation>
    <scope>NUCLEOTIDE SEQUENCE</scope>
    <source>
        <strain evidence="1">CPER-KK1</strain>
    </source>
</reference>
<accession>A0A951PJI4</accession>
<dbReference type="EMBL" id="JAHHIF010000011">
    <property type="protein sequence ID" value="MBW4544863.1"/>
    <property type="molecule type" value="Genomic_DNA"/>
</dbReference>
<evidence type="ECO:0000313" key="1">
    <source>
        <dbReference type="EMBL" id="MBW4544863.1"/>
    </source>
</evidence>
<dbReference type="Proteomes" id="UP000753908">
    <property type="component" value="Unassembled WGS sequence"/>
</dbReference>
<comment type="caution">
    <text evidence="1">The sequence shown here is derived from an EMBL/GenBank/DDBJ whole genome shotgun (WGS) entry which is preliminary data.</text>
</comment>
<name>A0A951PJI4_9CYAN</name>
<reference evidence="1" key="1">
    <citation type="submission" date="2021-05" db="EMBL/GenBank/DDBJ databases">
        <authorList>
            <person name="Pietrasiak N."/>
            <person name="Ward R."/>
            <person name="Stajich J.E."/>
            <person name="Kurbessoian T."/>
        </authorList>
    </citation>
    <scope>NUCLEOTIDE SEQUENCE</scope>
    <source>
        <strain evidence="1">CPER-KK1</strain>
    </source>
</reference>